<keyword evidence="4" id="KW-1185">Reference proteome</keyword>
<feature type="transmembrane region" description="Helical" evidence="2">
    <location>
        <begin position="95"/>
        <end position="117"/>
    </location>
</feature>
<evidence type="ECO:0000313" key="4">
    <source>
        <dbReference type="Proteomes" id="UP000295124"/>
    </source>
</evidence>
<dbReference type="Proteomes" id="UP000295124">
    <property type="component" value="Unassembled WGS sequence"/>
</dbReference>
<evidence type="ECO:0000256" key="2">
    <source>
        <dbReference type="SAM" id="Phobius"/>
    </source>
</evidence>
<keyword evidence="2" id="KW-1133">Transmembrane helix</keyword>
<feature type="transmembrane region" description="Helical" evidence="2">
    <location>
        <begin position="71"/>
        <end position="89"/>
    </location>
</feature>
<accession>A0A4R4ZP37</accession>
<protein>
    <recommendedName>
        <fullName evidence="5">DUF4190 domain-containing protein</fullName>
    </recommendedName>
</protein>
<dbReference type="RefSeq" id="WP_132166967.1">
    <property type="nucleotide sequence ID" value="NZ_SMKX01000022.1"/>
</dbReference>
<sequence length="119" mass="12570">MSYVPPPEPQRHPTPAGQPWTDPHGRGWPGGPPPVEPPKGAGVAAVALVLGIIGCRVWLLPVNLDRIRAYSPLPFALLGFVLAVVALNGRRRGKPMAAIGAVLCCLGLLFSLILITLRS</sequence>
<name>A0A4R4ZP37_9ACTN</name>
<dbReference type="EMBL" id="SMKX01000022">
    <property type="protein sequence ID" value="TDD60643.1"/>
    <property type="molecule type" value="Genomic_DNA"/>
</dbReference>
<evidence type="ECO:0000313" key="3">
    <source>
        <dbReference type="EMBL" id="TDD60643.1"/>
    </source>
</evidence>
<keyword evidence="2" id="KW-0472">Membrane</keyword>
<feature type="transmembrane region" description="Helical" evidence="2">
    <location>
        <begin position="40"/>
        <end position="59"/>
    </location>
</feature>
<evidence type="ECO:0008006" key="5">
    <source>
        <dbReference type="Google" id="ProtNLM"/>
    </source>
</evidence>
<dbReference type="AlphaFoldDB" id="A0A4R4ZP37"/>
<proteinExistence type="predicted"/>
<evidence type="ECO:0000256" key="1">
    <source>
        <dbReference type="SAM" id="MobiDB-lite"/>
    </source>
</evidence>
<comment type="caution">
    <text evidence="3">The sequence shown here is derived from an EMBL/GenBank/DDBJ whole genome shotgun (WGS) entry which is preliminary data.</text>
</comment>
<keyword evidence="2" id="KW-0812">Transmembrane</keyword>
<reference evidence="3 4" key="1">
    <citation type="submission" date="2019-03" db="EMBL/GenBank/DDBJ databases">
        <title>Draft genome sequences of novel Actinobacteria.</title>
        <authorList>
            <person name="Sahin N."/>
            <person name="Ay H."/>
            <person name="Saygin H."/>
        </authorList>
    </citation>
    <scope>NUCLEOTIDE SEQUENCE [LARGE SCALE GENOMIC DNA]</scope>
    <source>
        <strain evidence="3 4">JCM 13523</strain>
    </source>
</reference>
<organism evidence="3 4">
    <name type="scientific">Kribbella antibiotica</name>
    <dbReference type="NCBI Taxonomy" id="190195"/>
    <lineage>
        <taxon>Bacteria</taxon>
        <taxon>Bacillati</taxon>
        <taxon>Actinomycetota</taxon>
        <taxon>Actinomycetes</taxon>
        <taxon>Propionibacteriales</taxon>
        <taxon>Kribbellaceae</taxon>
        <taxon>Kribbella</taxon>
    </lineage>
</organism>
<gene>
    <name evidence="3" type="ORF">E1263_10190</name>
</gene>
<feature type="region of interest" description="Disordered" evidence="1">
    <location>
        <begin position="1"/>
        <end position="37"/>
    </location>
</feature>